<evidence type="ECO:0000256" key="3">
    <source>
        <dbReference type="ARBA" id="ARBA00022744"/>
    </source>
</evidence>
<keyword evidence="3 5" id="KW-0416">Keratin</keyword>
<dbReference type="PANTHER" id="PTHR31203:SF1">
    <property type="entry name" value="BETA-KERATIN-RELATED PROTEIN-RELATED"/>
    <property type="match status" value="1"/>
</dbReference>
<gene>
    <name evidence="6" type="primary">Krsc_5</name>
    <name evidence="6" type="ORF">PLUSOC_R04292</name>
</gene>
<comment type="similarity">
    <text evidence="1 5">Belongs to the avian keratin family.</text>
</comment>
<comment type="caution">
    <text evidence="6">The sequence shown here is derived from an EMBL/GenBank/DDBJ whole genome shotgun (WGS) entry which is preliminary data.</text>
</comment>
<evidence type="ECO:0000256" key="1">
    <source>
        <dbReference type="ARBA" id="ARBA00008702"/>
    </source>
</evidence>
<evidence type="ECO:0000313" key="6">
    <source>
        <dbReference type="EMBL" id="NXT59420.1"/>
    </source>
</evidence>
<feature type="non-terminal residue" evidence="6">
    <location>
        <position position="57"/>
    </location>
</feature>
<protein>
    <recommendedName>
        <fullName evidence="5">Keratin</fullName>
    </recommendedName>
</protein>
<keyword evidence="7" id="KW-1185">Reference proteome</keyword>
<evidence type="ECO:0000256" key="4">
    <source>
        <dbReference type="ARBA" id="ARBA00022990"/>
    </source>
</evidence>
<evidence type="ECO:0000256" key="2">
    <source>
        <dbReference type="ARBA" id="ARBA00011806"/>
    </source>
</evidence>
<dbReference type="Pfam" id="PF02422">
    <property type="entry name" value="Keratin"/>
    <property type="match status" value="1"/>
</dbReference>
<dbReference type="PANTHER" id="PTHR31203">
    <property type="entry name" value="BETA-KERATIN-RELATED PROTEIN-RELATED"/>
    <property type="match status" value="1"/>
</dbReference>
<feature type="non-terminal residue" evidence="6">
    <location>
        <position position="1"/>
    </location>
</feature>
<reference evidence="6 7" key="1">
    <citation type="submission" date="2019-09" db="EMBL/GenBank/DDBJ databases">
        <title>Bird 10,000 Genomes (B10K) Project - Family phase.</title>
        <authorList>
            <person name="Zhang G."/>
        </authorList>
    </citation>
    <scope>NUCLEOTIDE SEQUENCE [LARGE SCALE GENOMIC DNA]</scope>
    <source>
        <strain evidence="6">B10K-DU-012-14</strain>
        <tissue evidence="6">Blood</tissue>
    </source>
</reference>
<dbReference type="GO" id="GO:0005200">
    <property type="term" value="F:structural constituent of cytoskeleton"/>
    <property type="evidence" value="ECO:0007669"/>
    <property type="project" value="InterPro"/>
</dbReference>
<dbReference type="GO" id="GO:0005882">
    <property type="term" value="C:intermediate filament"/>
    <property type="evidence" value="ECO:0007669"/>
    <property type="project" value="UniProtKB-KW"/>
</dbReference>
<sequence>CGDSRAVVYPPPVVITFPGPILSSCPQESIVGSSFPLGPGRPRGLQGSLVYGDCLSS</sequence>
<keyword evidence="4" id="KW-0007">Acetylation</keyword>
<dbReference type="InterPro" id="IPR003461">
    <property type="entry name" value="Keratin"/>
</dbReference>
<dbReference type="AlphaFoldDB" id="A0A7L3DWG3"/>
<accession>A0A7L3DWG3</accession>
<evidence type="ECO:0000256" key="5">
    <source>
        <dbReference type="RuleBase" id="RU364002"/>
    </source>
</evidence>
<proteinExistence type="inferred from homology"/>
<evidence type="ECO:0000313" key="7">
    <source>
        <dbReference type="Proteomes" id="UP000519225"/>
    </source>
</evidence>
<comment type="subunit">
    <text evidence="2 5">The avian keratins (F-ker, S-ker, C-ker and B-ker) are a complex mixture of very similar polypeptides.</text>
</comment>
<organism evidence="6 7">
    <name type="scientific">Pluvianellus socialis</name>
    <name type="common">Magellanic plover</name>
    <dbReference type="NCBI Taxonomy" id="227228"/>
    <lineage>
        <taxon>Eukaryota</taxon>
        <taxon>Metazoa</taxon>
        <taxon>Chordata</taxon>
        <taxon>Craniata</taxon>
        <taxon>Vertebrata</taxon>
        <taxon>Euteleostomi</taxon>
        <taxon>Archelosauria</taxon>
        <taxon>Archosauria</taxon>
        <taxon>Dinosauria</taxon>
        <taxon>Saurischia</taxon>
        <taxon>Theropoda</taxon>
        <taxon>Coelurosauria</taxon>
        <taxon>Aves</taxon>
        <taxon>Neognathae</taxon>
        <taxon>Neoaves</taxon>
        <taxon>Charadriiformes</taxon>
        <taxon>Charadriidae</taxon>
        <taxon>Pluvianellus</taxon>
    </lineage>
</organism>
<name>A0A7L3DWG3_PLUSO</name>
<dbReference type="EMBL" id="VZTS01042714">
    <property type="protein sequence ID" value="NXT59420.1"/>
    <property type="molecule type" value="Genomic_DNA"/>
</dbReference>
<dbReference type="Proteomes" id="UP000519225">
    <property type="component" value="Unassembled WGS sequence"/>
</dbReference>